<reference evidence="1" key="1">
    <citation type="submission" date="2022-12" db="EMBL/GenBank/DDBJ databases">
        <title>Draft genome assemblies for two species of Escallonia (Escalloniales).</title>
        <authorList>
            <person name="Chanderbali A."/>
            <person name="Dervinis C."/>
            <person name="Anghel I."/>
            <person name="Soltis D."/>
            <person name="Soltis P."/>
            <person name="Zapata F."/>
        </authorList>
    </citation>
    <scope>NUCLEOTIDE SEQUENCE</scope>
    <source>
        <strain evidence="1">UCBG64.0493</strain>
        <tissue evidence="1">Leaf</tissue>
    </source>
</reference>
<dbReference type="EMBL" id="JAVXUP010001784">
    <property type="protein sequence ID" value="KAK3008137.1"/>
    <property type="molecule type" value="Genomic_DNA"/>
</dbReference>
<dbReference type="Proteomes" id="UP001188597">
    <property type="component" value="Unassembled WGS sequence"/>
</dbReference>
<proteinExistence type="predicted"/>
<evidence type="ECO:0000313" key="1">
    <source>
        <dbReference type="EMBL" id="KAK3008137.1"/>
    </source>
</evidence>
<sequence length="60" mass="6969">MGAKESRKGNHEQNLYYINLGVNNNKQRENEWSPINKELKTARRGVVTKFKIHISAKLCI</sequence>
<protein>
    <submittedName>
        <fullName evidence="1">Uncharacterized protein</fullName>
    </submittedName>
</protein>
<accession>A0AA88VH22</accession>
<name>A0AA88VH22_9ASTE</name>
<gene>
    <name evidence="1" type="ORF">RJ639_014249</name>
</gene>
<dbReference type="AlphaFoldDB" id="A0AA88VH22"/>
<organism evidence="1 2">
    <name type="scientific">Escallonia herrerae</name>
    <dbReference type="NCBI Taxonomy" id="1293975"/>
    <lineage>
        <taxon>Eukaryota</taxon>
        <taxon>Viridiplantae</taxon>
        <taxon>Streptophyta</taxon>
        <taxon>Embryophyta</taxon>
        <taxon>Tracheophyta</taxon>
        <taxon>Spermatophyta</taxon>
        <taxon>Magnoliopsida</taxon>
        <taxon>eudicotyledons</taxon>
        <taxon>Gunneridae</taxon>
        <taxon>Pentapetalae</taxon>
        <taxon>asterids</taxon>
        <taxon>campanulids</taxon>
        <taxon>Escalloniales</taxon>
        <taxon>Escalloniaceae</taxon>
        <taxon>Escallonia</taxon>
    </lineage>
</organism>
<evidence type="ECO:0000313" key="2">
    <source>
        <dbReference type="Proteomes" id="UP001188597"/>
    </source>
</evidence>
<keyword evidence="2" id="KW-1185">Reference proteome</keyword>
<comment type="caution">
    <text evidence="1">The sequence shown here is derived from an EMBL/GenBank/DDBJ whole genome shotgun (WGS) entry which is preliminary data.</text>
</comment>